<reference evidence="2" key="1">
    <citation type="submission" date="2025-08" db="UniProtKB">
        <authorList>
            <consortium name="RefSeq"/>
        </authorList>
    </citation>
    <scope>IDENTIFICATION</scope>
    <source>
        <tissue evidence="2">Whole body</tissue>
    </source>
</reference>
<organism evidence="1 2">
    <name type="scientific">Ceratina calcarata</name>
    <dbReference type="NCBI Taxonomy" id="156304"/>
    <lineage>
        <taxon>Eukaryota</taxon>
        <taxon>Metazoa</taxon>
        <taxon>Ecdysozoa</taxon>
        <taxon>Arthropoda</taxon>
        <taxon>Hexapoda</taxon>
        <taxon>Insecta</taxon>
        <taxon>Pterygota</taxon>
        <taxon>Neoptera</taxon>
        <taxon>Endopterygota</taxon>
        <taxon>Hymenoptera</taxon>
        <taxon>Apocrita</taxon>
        <taxon>Aculeata</taxon>
        <taxon>Apoidea</taxon>
        <taxon>Anthophila</taxon>
        <taxon>Apidae</taxon>
        <taxon>Ceratina</taxon>
        <taxon>Zadontomerus</taxon>
    </lineage>
</organism>
<gene>
    <name evidence="2" type="primary">LOC108626198</name>
</gene>
<keyword evidence="1" id="KW-1185">Reference proteome</keyword>
<evidence type="ECO:0000313" key="1">
    <source>
        <dbReference type="Proteomes" id="UP000694925"/>
    </source>
</evidence>
<dbReference type="RefSeq" id="XP_017882228.1">
    <property type="nucleotide sequence ID" value="XM_018026739.2"/>
</dbReference>
<accession>A0AAJ7J231</accession>
<dbReference type="AlphaFoldDB" id="A0AAJ7J231"/>
<dbReference type="KEGG" id="ccal:108626198"/>
<dbReference type="Proteomes" id="UP000694925">
    <property type="component" value="Unplaced"/>
</dbReference>
<proteinExistence type="predicted"/>
<protein>
    <submittedName>
        <fullName evidence="2">Uncharacterized protein LOC108626198</fullName>
    </submittedName>
</protein>
<evidence type="ECO:0000313" key="2">
    <source>
        <dbReference type="RefSeq" id="XP_017882228.1"/>
    </source>
</evidence>
<name>A0AAJ7J231_9HYME</name>
<dbReference type="GeneID" id="108626198"/>
<sequence length="244" mass="28943">MVFIADDIKCKREKLSKPKSILRNGKFYQQPERQRPIVYVRPYQKPTQKIESYTTYGLSYTKFDSTPRMRVSFGKYEKMLAQKPGKIDFDTVYKFSYQPATGHLRKPFIPKENLAIHGVHDMATTQKLSYMNPGYVKTKSYAPYRGRTELPIPMEYKTVMKESYQDFGKHIEVKRPRKREFWQTKFKTDYQTTSKLSYQYVEPLRKRIRVPYKPTVRAKIENETVYSTSYQVPGNFVIEDISVT</sequence>